<evidence type="ECO:0000313" key="7">
    <source>
        <dbReference type="EMBL" id="PZQ19012.1"/>
    </source>
</evidence>
<evidence type="ECO:0000256" key="6">
    <source>
        <dbReference type="ARBA" id="ARBA00025321"/>
    </source>
</evidence>
<reference evidence="7 8" key="1">
    <citation type="submission" date="2017-08" db="EMBL/GenBank/DDBJ databases">
        <title>Infants hospitalized years apart are colonized by the same room-sourced microbial strains.</title>
        <authorList>
            <person name="Brooks B."/>
            <person name="Olm M.R."/>
            <person name="Firek B.A."/>
            <person name="Baker R."/>
            <person name="Thomas B.C."/>
            <person name="Morowitz M.J."/>
            <person name="Banfield J.F."/>
        </authorList>
    </citation>
    <scope>NUCLEOTIDE SEQUENCE [LARGE SCALE GENOMIC DNA]</scope>
    <source>
        <strain evidence="7">S2_005_003_R2_43</strain>
    </source>
</reference>
<dbReference type="Proteomes" id="UP000249577">
    <property type="component" value="Unassembled WGS sequence"/>
</dbReference>
<sequence length="170" mass="18699">MNRTFVVAIAAVIGVAGYAETAPRAQAAENLTAPRSLDEVRANALAEMRAGNLMTVGKRGWRGGKRAHGRQWRGGGRNWRGGRHYGGRHYGSRRYYGGRRYYHRRHRGHGAAVAAGVAGLAIGAMAADANARAYRGGGARSKQWCANRYRSYDWRSGTFMGYDGVRRRCP</sequence>
<evidence type="ECO:0000256" key="4">
    <source>
        <dbReference type="ARBA" id="ARBA00022475"/>
    </source>
</evidence>
<keyword evidence="4" id="KW-0472">Membrane</keyword>
<accession>A0A2W5KPK9</accession>
<dbReference type="AlphaFoldDB" id="A0A2W5KPK9"/>
<keyword evidence="5" id="KW-0430">Lectin</keyword>
<organism evidence="7 8">
    <name type="scientific">Ancylobacter novellus</name>
    <name type="common">Thiobacillus novellus</name>
    <dbReference type="NCBI Taxonomy" id="921"/>
    <lineage>
        <taxon>Bacteria</taxon>
        <taxon>Pseudomonadati</taxon>
        <taxon>Pseudomonadota</taxon>
        <taxon>Alphaproteobacteria</taxon>
        <taxon>Hyphomicrobiales</taxon>
        <taxon>Xanthobacteraceae</taxon>
        <taxon>Ancylobacter</taxon>
    </lineage>
</organism>
<keyword evidence="4" id="KW-1003">Cell membrane</keyword>
<comment type="similarity">
    <text evidence="2">Belongs to the BA14k family.</text>
</comment>
<comment type="subcellular location">
    <subcellularLocation>
        <location evidence="1">Membrane</location>
        <topology evidence="1">Single-pass membrane protein</topology>
    </subcellularLocation>
</comment>
<dbReference type="InterPro" id="IPR012413">
    <property type="entry name" value="BA14K"/>
</dbReference>
<comment type="function">
    <text evidence="6">Has immunoglobulin-binding and hemagglutination properties, and can bind to mannose. Essential for virulence. May be involved in LPS biosynthesis or polysaccharide transport.</text>
</comment>
<dbReference type="Pfam" id="PF07886">
    <property type="entry name" value="BA14K"/>
    <property type="match status" value="1"/>
</dbReference>
<evidence type="ECO:0000256" key="2">
    <source>
        <dbReference type="ARBA" id="ARBA00010270"/>
    </source>
</evidence>
<evidence type="ECO:0000256" key="1">
    <source>
        <dbReference type="ARBA" id="ARBA00004167"/>
    </source>
</evidence>
<dbReference type="GO" id="GO:0030246">
    <property type="term" value="F:carbohydrate binding"/>
    <property type="evidence" value="ECO:0007669"/>
    <property type="project" value="UniProtKB-KW"/>
</dbReference>
<evidence type="ECO:0000256" key="5">
    <source>
        <dbReference type="ARBA" id="ARBA00022734"/>
    </source>
</evidence>
<dbReference type="EMBL" id="QFPN01000001">
    <property type="protein sequence ID" value="PZQ19012.1"/>
    <property type="molecule type" value="Genomic_DNA"/>
</dbReference>
<dbReference type="GO" id="GO:0016020">
    <property type="term" value="C:membrane"/>
    <property type="evidence" value="ECO:0007669"/>
    <property type="project" value="UniProtKB-SubCell"/>
</dbReference>
<protein>
    <recommendedName>
        <fullName evidence="3">Lectin-like protein BA14k</fullName>
    </recommendedName>
</protein>
<evidence type="ECO:0000313" key="8">
    <source>
        <dbReference type="Proteomes" id="UP000249577"/>
    </source>
</evidence>
<proteinExistence type="inferred from homology"/>
<comment type="caution">
    <text evidence="7">The sequence shown here is derived from an EMBL/GenBank/DDBJ whole genome shotgun (WGS) entry which is preliminary data.</text>
</comment>
<name>A0A2W5KPK9_ANCNO</name>
<evidence type="ECO:0000256" key="3">
    <source>
        <dbReference type="ARBA" id="ARBA00020552"/>
    </source>
</evidence>
<gene>
    <name evidence="7" type="ORF">DI565_01025</name>
</gene>